<dbReference type="EMBL" id="JAATIZ010000001">
    <property type="protein sequence ID" value="NJB64501.1"/>
    <property type="molecule type" value="Genomic_DNA"/>
</dbReference>
<protein>
    <submittedName>
        <fullName evidence="7">Glycerate dehydrogenase</fullName>
        <ecNumber evidence="7">1.1.1.29</ecNumber>
    </submittedName>
</protein>
<evidence type="ECO:0000259" key="5">
    <source>
        <dbReference type="Pfam" id="PF00389"/>
    </source>
</evidence>
<dbReference type="CDD" id="cd12162">
    <property type="entry name" value="2-Hacid_dh_4"/>
    <property type="match status" value="1"/>
</dbReference>
<organism evidence="7 8">
    <name type="scientific">Paenalcaligenes hominis</name>
    <dbReference type="NCBI Taxonomy" id="643674"/>
    <lineage>
        <taxon>Bacteria</taxon>
        <taxon>Pseudomonadati</taxon>
        <taxon>Pseudomonadota</taxon>
        <taxon>Betaproteobacteria</taxon>
        <taxon>Burkholderiales</taxon>
        <taxon>Alcaligenaceae</taxon>
        <taxon>Paenalcaligenes</taxon>
    </lineage>
</organism>
<dbReference type="InterPro" id="IPR050418">
    <property type="entry name" value="D-iso_2-hydroxyacid_DH_PdxB"/>
</dbReference>
<accession>A0ABX0WN83</accession>
<evidence type="ECO:0000313" key="8">
    <source>
        <dbReference type="Proteomes" id="UP000783934"/>
    </source>
</evidence>
<keyword evidence="8" id="KW-1185">Reference proteome</keyword>
<feature type="domain" description="D-isomer specific 2-hydroxyacid dehydrogenase NAD-binding" evidence="6">
    <location>
        <begin position="106"/>
        <end position="285"/>
    </location>
</feature>
<name>A0ABX0WN83_9BURK</name>
<evidence type="ECO:0000259" key="6">
    <source>
        <dbReference type="Pfam" id="PF02826"/>
    </source>
</evidence>
<dbReference type="PANTHER" id="PTHR43761:SF1">
    <property type="entry name" value="D-ISOMER SPECIFIC 2-HYDROXYACID DEHYDROGENASE CATALYTIC DOMAIN-CONTAINING PROTEIN-RELATED"/>
    <property type="match status" value="1"/>
</dbReference>
<evidence type="ECO:0000256" key="2">
    <source>
        <dbReference type="ARBA" id="ARBA00023002"/>
    </source>
</evidence>
<dbReference type="Proteomes" id="UP000783934">
    <property type="component" value="Unassembled WGS sequence"/>
</dbReference>
<dbReference type="SUPFAM" id="SSF51735">
    <property type="entry name" value="NAD(P)-binding Rossmann-fold domains"/>
    <property type="match status" value="1"/>
</dbReference>
<dbReference type="PANTHER" id="PTHR43761">
    <property type="entry name" value="D-ISOMER SPECIFIC 2-HYDROXYACID DEHYDROGENASE FAMILY PROTEIN (AFU_ORTHOLOGUE AFUA_1G13630)"/>
    <property type="match status" value="1"/>
</dbReference>
<evidence type="ECO:0000256" key="3">
    <source>
        <dbReference type="ARBA" id="ARBA00023027"/>
    </source>
</evidence>
<dbReference type="Gene3D" id="3.40.50.720">
    <property type="entry name" value="NAD(P)-binding Rossmann-like Domain"/>
    <property type="match status" value="2"/>
</dbReference>
<dbReference type="Pfam" id="PF02826">
    <property type="entry name" value="2-Hacid_dh_C"/>
    <property type="match status" value="1"/>
</dbReference>
<dbReference type="InterPro" id="IPR006139">
    <property type="entry name" value="D-isomer_2_OHA_DH_cat_dom"/>
</dbReference>
<evidence type="ECO:0000256" key="1">
    <source>
        <dbReference type="ARBA" id="ARBA00005854"/>
    </source>
</evidence>
<dbReference type="EC" id="1.1.1.29" evidence="7"/>
<gene>
    <name evidence="7" type="ORF">GGR41_000722</name>
</gene>
<comment type="caution">
    <text evidence="7">The sequence shown here is derived from an EMBL/GenBank/DDBJ whole genome shotgun (WGS) entry which is preliminary data.</text>
</comment>
<keyword evidence="3" id="KW-0520">NAD</keyword>
<feature type="domain" description="D-isomer specific 2-hydroxyacid dehydrogenase catalytic" evidence="5">
    <location>
        <begin position="25"/>
        <end position="316"/>
    </location>
</feature>
<comment type="similarity">
    <text evidence="1 4">Belongs to the D-isomer specific 2-hydroxyacid dehydrogenase family.</text>
</comment>
<dbReference type="GO" id="GO:0008465">
    <property type="term" value="F:hydroxypyruvate reductase (NADH) activity"/>
    <property type="evidence" value="ECO:0007669"/>
    <property type="project" value="UniProtKB-EC"/>
</dbReference>
<dbReference type="Pfam" id="PF00389">
    <property type="entry name" value="2-Hacid_dh"/>
    <property type="match status" value="1"/>
</dbReference>
<dbReference type="RefSeq" id="WP_167660667.1">
    <property type="nucleotide sequence ID" value="NZ_BMCQ01000004.1"/>
</dbReference>
<dbReference type="InterPro" id="IPR006140">
    <property type="entry name" value="D-isomer_DH_NAD-bd"/>
</dbReference>
<evidence type="ECO:0000256" key="4">
    <source>
        <dbReference type="RuleBase" id="RU003719"/>
    </source>
</evidence>
<proteinExistence type="inferred from homology"/>
<evidence type="ECO:0000313" key="7">
    <source>
        <dbReference type="EMBL" id="NJB64501.1"/>
    </source>
</evidence>
<dbReference type="SUPFAM" id="SSF52283">
    <property type="entry name" value="Formate/glycerate dehydrogenase catalytic domain-like"/>
    <property type="match status" value="1"/>
</dbReference>
<keyword evidence="2 4" id="KW-0560">Oxidoreductase</keyword>
<sequence>MKIVFLDRQSLAPTVQLNRPKKAHEWHEFDQTNASDLLARCAQAEIIISNKVPLGAELLRQLPQLKLIAIPATGFNHVDVAVCQELGIQVSNVSNYATTTVPEHCLALIFALQRHVLDYHRSVAAGRWQQSNQFCYFDYPIRDLTGSTLGIVGAGSIGQALATKAQALGLKVIFAGRKNGTTQHHQVPFTDFLAQSDVISLHCPLNAQTHHLLGEPEFALMQKQPLIINTARGGLIDPLALAQALQHHQIRGAGIDVCETEPPAADHPYMRLMGQPNFIMTPHVAWASFQAMQHVADVVINIINAYSEGIVLNEVVSA</sequence>
<reference evidence="7 8" key="1">
    <citation type="submission" date="2020-03" db="EMBL/GenBank/DDBJ databases">
        <title>Genomic Encyclopedia of Type Strains, Phase IV (KMG-IV): sequencing the most valuable type-strain genomes for metagenomic binning, comparative biology and taxonomic classification.</title>
        <authorList>
            <person name="Goeker M."/>
        </authorList>
    </citation>
    <scope>NUCLEOTIDE SEQUENCE [LARGE SCALE GENOMIC DNA]</scope>
    <source>
        <strain evidence="7 8">DSM 26613</strain>
    </source>
</reference>
<dbReference type="InterPro" id="IPR029753">
    <property type="entry name" value="D-isomer_DH_CS"/>
</dbReference>
<dbReference type="PROSITE" id="PS00670">
    <property type="entry name" value="D_2_HYDROXYACID_DH_2"/>
    <property type="match status" value="1"/>
</dbReference>
<dbReference type="InterPro" id="IPR036291">
    <property type="entry name" value="NAD(P)-bd_dom_sf"/>
</dbReference>